<evidence type="ECO:0000256" key="1">
    <source>
        <dbReference type="ARBA" id="ARBA00010365"/>
    </source>
</evidence>
<dbReference type="PANTHER" id="PTHR14015">
    <property type="entry name" value="OPIOID GROWTH FACTOR RECEPTOR OGFR ZETA-TYPE OPIOID RECEPTOR"/>
    <property type="match status" value="1"/>
</dbReference>
<evidence type="ECO:0000256" key="2">
    <source>
        <dbReference type="SAM" id="MobiDB-lite"/>
    </source>
</evidence>
<keyword evidence="5" id="KW-1185">Reference proteome</keyword>
<feature type="region of interest" description="Disordered" evidence="2">
    <location>
        <begin position="245"/>
        <end position="273"/>
    </location>
</feature>
<evidence type="ECO:0000259" key="3">
    <source>
        <dbReference type="Pfam" id="PF04664"/>
    </source>
</evidence>
<feature type="domain" description="Opioid growth factor receptor (OGFr) conserved" evidence="3">
    <location>
        <begin position="1"/>
        <end position="73"/>
    </location>
</feature>
<dbReference type="EMBL" id="CAUEEQ010008552">
    <property type="protein sequence ID" value="CAJ0932474.1"/>
    <property type="molecule type" value="Genomic_DNA"/>
</dbReference>
<dbReference type="Proteomes" id="UP001176940">
    <property type="component" value="Unassembled WGS sequence"/>
</dbReference>
<organism evidence="4 5">
    <name type="scientific">Ranitomeya imitator</name>
    <name type="common">mimic poison frog</name>
    <dbReference type="NCBI Taxonomy" id="111125"/>
    <lineage>
        <taxon>Eukaryota</taxon>
        <taxon>Metazoa</taxon>
        <taxon>Chordata</taxon>
        <taxon>Craniata</taxon>
        <taxon>Vertebrata</taxon>
        <taxon>Euteleostomi</taxon>
        <taxon>Amphibia</taxon>
        <taxon>Batrachia</taxon>
        <taxon>Anura</taxon>
        <taxon>Neobatrachia</taxon>
        <taxon>Hyloidea</taxon>
        <taxon>Dendrobatidae</taxon>
        <taxon>Dendrobatinae</taxon>
        <taxon>Ranitomeya</taxon>
    </lineage>
</organism>
<evidence type="ECO:0000313" key="4">
    <source>
        <dbReference type="EMBL" id="CAJ0932474.1"/>
    </source>
</evidence>
<accession>A0ABN9L8W7</accession>
<comment type="similarity">
    <text evidence="1">Belongs to the opioid growth factor receptor family.</text>
</comment>
<protein>
    <recommendedName>
        <fullName evidence="3">Opioid growth factor receptor (OGFr) conserved domain-containing protein</fullName>
    </recommendedName>
</protein>
<dbReference type="PANTHER" id="PTHR14015:SF2">
    <property type="entry name" value="OPIOID GROWTH FACTOR RECEPTOR (OGFR) CONSERVED DOMAIN-CONTAINING PROTEIN"/>
    <property type="match status" value="1"/>
</dbReference>
<dbReference type="Pfam" id="PF04664">
    <property type="entry name" value="OGFr_N"/>
    <property type="match status" value="1"/>
</dbReference>
<name>A0ABN9L8W7_9NEOB</name>
<feature type="compositionally biased region" description="Polar residues" evidence="2">
    <location>
        <begin position="156"/>
        <end position="167"/>
    </location>
</feature>
<feature type="region of interest" description="Disordered" evidence="2">
    <location>
        <begin position="142"/>
        <end position="173"/>
    </location>
</feature>
<dbReference type="InterPro" id="IPR006757">
    <property type="entry name" value="OGF_rcpt"/>
</dbReference>
<sequence length="347" mass="39726">MGYERFQAPLVKFFLEATLCNNQLPNVKRSVLEYFMFAVKDKQQRRKLVYFAWEKYKQNNQQDRFIWGPVDKLRHYRIPDENDMNVCSDGIHGDLEKNQDSKTYKNQNMVQKLIKVHESGRSRGDEVTVNHYDSKIKTDLSELIPMKDTGGLPDSDLNQNKEASPDQSHPLIKDPNSFMGLIEDHMENDVKKEENIDCEDAKEDASKENITEKVQEEEVKKSEYDQVGGVEVNGLSNCLQNTENKLNQGEHNRKRKKPDCNPMNSPLDSFAAADSTQSSHTICPCQAEGAQVVGVEEDVKKLKLDERQANDYANGFEKNIDHDDINPREMGNIPAMSGINCNLREHS</sequence>
<proteinExistence type="inferred from homology"/>
<evidence type="ECO:0000313" key="5">
    <source>
        <dbReference type="Proteomes" id="UP001176940"/>
    </source>
</evidence>
<gene>
    <name evidence="4" type="ORF">RIMI_LOCUS5100674</name>
</gene>
<dbReference type="InterPro" id="IPR039574">
    <property type="entry name" value="OGFr"/>
</dbReference>
<comment type="caution">
    <text evidence="4">The sequence shown here is derived from an EMBL/GenBank/DDBJ whole genome shotgun (WGS) entry which is preliminary data.</text>
</comment>
<reference evidence="4" key="1">
    <citation type="submission" date="2023-07" db="EMBL/GenBank/DDBJ databases">
        <authorList>
            <person name="Stuckert A."/>
        </authorList>
    </citation>
    <scope>NUCLEOTIDE SEQUENCE</scope>
</reference>